<reference evidence="1" key="1">
    <citation type="submission" date="2022-04" db="EMBL/GenBank/DDBJ databases">
        <title>Carnegiea gigantea Genome sequencing and assembly v2.</title>
        <authorList>
            <person name="Copetti D."/>
            <person name="Sanderson M.J."/>
            <person name="Burquez A."/>
            <person name="Wojciechowski M.F."/>
        </authorList>
    </citation>
    <scope>NUCLEOTIDE SEQUENCE</scope>
    <source>
        <strain evidence="1">SGP5-SGP5p</strain>
        <tissue evidence="1">Aerial part</tissue>
    </source>
</reference>
<protein>
    <recommendedName>
        <fullName evidence="3">Reverse transcriptase</fullName>
    </recommendedName>
</protein>
<evidence type="ECO:0000313" key="2">
    <source>
        <dbReference type="Proteomes" id="UP001153076"/>
    </source>
</evidence>
<dbReference type="PANTHER" id="PTHR33116:SF78">
    <property type="entry name" value="OS12G0587133 PROTEIN"/>
    <property type="match status" value="1"/>
</dbReference>
<name>A0A9Q1KQX1_9CARY</name>
<sequence length="265" mass="30335">MYKAGSKKFMLILKELIRKYDPKVVSLPKTRISGQRADEICRRIGFEGIHKVEAQGFSAGMPATNGRITKQTFAYVLDSIDKRLVGWTTKTLSPVGRATSVQSIIFAIHYYSMQSAKLLCSLCDDYDRKPRKFLWGGNVNIGKFILFPGHKSQGDKDAGGLSFKSMRQVHSKFMTKLRWRVLAEKDSLWSRVLRAKYCQERCDIDMSTPKQDVSNAWQGPIAPQYEDATVEEMWDLNNGWLWDLFEDILPTNVLKAIIPFEVRPD</sequence>
<evidence type="ECO:0008006" key="3">
    <source>
        <dbReference type="Google" id="ProtNLM"/>
    </source>
</evidence>
<dbReference type="AlphaFoldDB" id="A0A9Q1KQX1"/>
<organism evidence="1 2">
    <name type="scientific">Carnegiea gigantea</name>
    <dbReference type="NCBI Taxonomy" id="171969"/>
    <lineage>
        <taxon>Eukaryota</taxon>
        <taxon>Viridiplantae</taxon>
        <taxon>Streptophyta</taxon>
        <taxon>Embryophyta</taxon>
        <taxon>Tracheophyta</taxon>
        <taxon>Spermatophyta</taxon>
        <taxon>Magnoliopsida</taxon>
        <taxon>eudicotyledons</taxon>
        <taxon>Gunneridae</taxon>
        <taxon>Pentapetalae</taxon>
        <taxon>Caryophyllales</taxon>
        <taxon>Cactineae</taxon>
        <taxon>Cactaceae</taxon>
        <taxon>Cactoideae</taxon>
        <taxon>Echinocereeae</taxon>
        <taxon>Carnegiea</taxon>
    </lineage>
</organism>
<dbReference type="Proteomes" id="UP001153076">
    <property type="component" value="Unassembled WGS sequence"/>
</dbReference>
<dbReference type="PANTHER" id="PTHR33116">
    <property type="entry name" value="REVERSE TRANSCRIPTASE ZINC-BINDING DOMAIN-CONTAINING PROTEIN-RELATED-RELATED"/>
    <property type="match status" value="1"/>
</dbReference>
<evidence type="ECO:0000313" key="1">
    <source>
        <dbReference type="EMBL" id="KAJ8447908.1"/>
    </source>
</evidence>
<accession>A0A9Q1KQX1</accession>
<dbReference type="EMBL" id="JAKOGI010000034">
    <property type="protein sequence ID" value="KAJ8447908.1"/>
    <property type="molecule type" value="Genomic_DNA"/>
</dbReference>
<proteinExistence type="predicted"/>
<comment type="caution">
    <text evidence="1">The sequence shown here is derived from an EMBL/GenBank/DDBJ whole genome shotgun (WGS) entry which is preliminary data.</text>
</comment>
<dbReference type="OrthoDB" id="1938246at2759"/>
<keyword evidence="2" id="KW-1185">Reference proteome</keyword>
<gene>
    <name evidence="1" type="ORF">Cgig2_012043</name>
</gene>